<dbReference type="Proteomes" id="UP000596661">
    <property type="component" value="Chromosome 4"/>
</dbReference>
<gene>
    <name evidence="7" type="primary">LOC115714188</name>
</gene>
<evidence type="ECO:0000313" key="8">
    <source>
        <dbReference type="Proteomes" id="UP000596661"/>
    </source>
</evidence>
<name>A0A803PCL5_CANSA</name>
<sequence>MCMSLCCVRFVMGQGDELWSESGYEKLKVNIDAALFDKEGKHSFSEVIRDHKGRVVTGITGLRIGQVLSEIVEILALKEVLSWLKCAFSCVNIIESNCRVLKSSRQKPDDQFREPPNKTQKRVVALNRELAPRNEQFLSDFEQIQSQFSDQEQLRAVTESVLISLVVHCSGHVPRAEFLLFALRSLCSIGYINWDTFLPSLLSSVSTAETTLGQGSQTVASVSSQPAVLPSSNAISNSSNFQSSNPASPLPSVHGIGSPVQSSLEPAPGANLSPIKSSDISCVIQQSSSRVNSSIRDNAISSLRQFCCKIILAGLEFNLKPVTLADIFTHMLNWLVNWDQRQQGINGSDGFKSWKLDKALIEWLHSCLDVIWLLVEEDKCRVPFYELLRSGLQFIENIPDDEALFTLILEIHRRRDMMAMHMQMLDQHLHCPTFGTQRIFSQIIPNSPGEPVAGLRYSPITYPSVLGEPLHGEDIATSIQKGSLDWERALRCIRHAFRTTPSPDWWKRVLVVAPCHKPQAQAPTPGAVFSSEMICEGTVERFVELLKLTNSDINCWQEWRVFSDIFYFLIKSGCIDFVDFVDKLVLRLTEGGDHHILRTNHVTLLIAEIIRVELVINALNNDARKVETTRKIMSFHREDRSSDPNTPHGILLDFISSCQNLRIWSLNTSTREYLNSEQLQKGKQIDEWWRQSSKGDRMMDYMNMDDRSIGMFWVVTYTMAQPACETVMNWLSSAGVTELLPGSSLQANDRLMVMREVSPLPMSLLSGFSMNMCLKLAYQMEESLFSGQVVPSIALAETYTRLLLLAPHSLFRSHFSNLAQRNPSVLSKPGVTLLLLELMNYRLLPLYRYQTKCKALMYDITKIISALKGKRGEHRTFRLAENLCMNLILSLRDFFLVKREGKGPTEFTETLNRITVITYAIMIKTRGIADADHLLYLQTMVEQIMGASQHTWSEKTLRHFPSVLRDAVIGRLDKRSLAIQAWQQEETTVLNQCTQLLSPSADPTYVMTYINHSFPQHRHYLCAGAWILMQGHPENINSGNLARVLREFSPEEVTANIYTMIDVLLHHIQLELQHGHSLQDLLLKACSNLAFFVWIHELLPLDILLLALIDRDDDPHALRIVIALLDRQELQQRVKLYCMNRGPSEHWLYSGIYKRNDLQKALGTHLSWKDRYPTFFDDIAARLLPVIPLIVYRLIENDAIDSADRILAMYSPFLAYHPLRFSFVRDILAYFYGHLPGKLIVRILNVLDLNKIPFTESFPQHISSANPVMCPPLDYFATLLLGLVNNVIPPLHSSSKSGSLGDNSSTLLRKNQATSQSGQSNASDSQRAFYQIQDPGTYTHLVLETAVIEILSLPVSASQIVSSLVQVIVNIQATLVQSNGLHGTPNSVGQGSVLPTSPSGGSTDSLGASRSTPSVSGINTSNMVSRSGYSSQQLSCLMIQACGLLLAQLPPDFHIQLYIETSRIIKETWWLTDGKRSLGELDSAVGYALLDPTWAAQDNTSTAIGNIVSLLHSVFSNLPQEWLEGTHIIIKHLRPVTSVAMLRIVFRIMGPLLPRLANAHSLFSKTLSLLLSTMVDVFGNNAQPSNPAEASEIIDLIDFLHHVVHYEGQGGPVQSSSKPRPEVLAIFGRVLETLHPDVQHLLSHLRPDINCSIYAATHPKLAQNPSQNSLT</sequence>
<proteinExistence type="inferred from homology"/>
<dbReference type="Pfam" id="PF11573">
    <property type="entry name" value="Med23"/>
    <property type="match status" value="1"/>
</dbReference>
<evidence type="ECO:0000256" key="6">
    <source>
        <dbReference type="SAM" id="MobiDB-lite"/>
    </source>
</evidence>
<dbReference type="OMA" id="RGHQIQD"/>
<dbReference type="Gramene" id="evm.model.04.132">
    <property type="protein sequence ID" value="cds.evm.model.04.132"/>
    <property type="gene ID" value="evm.TU.04.132"/>
</dbReference>
<organism evidence="7 8">
    <name type="scientific">Cannabis sativa</name>
    <name type="common">Hemp</name>
    <name type="synonym">Marijuana</name>
    <dbReference type="NCBI Taxonomy" id="3483"/>
    <lineage>
        <taxon>Eukaryota</taxon>
        <taxon>Viridiplantae</taxon>
        <taxon>Streptophyta</taxon>
        <taxon>Embryophyta</taxon>
        <taxon>Tracheophyta</taxon>
        <taxon>Spermatophyta</taxon>
        <taxon>Magnoliopsida</taxon>
        <taxon>eudicotyledons</taxon>
        <taxon>Gunneridae</taxon>
        <taxon>Pentapetalae</taxon>
        <taxon>rosids</taxon>
        <taxon>fabids</taxon>
        <taxon>Rosales</taxon>
        <taxon>Cannabaceae</taxon>
        <taxon>Cannabis</taxon>
    </lineage>
</organism>
<keyword evidence="3" id="KW-0805">Transcription regulation</keyword>
<evidence type="ECO:0000313" key="7">
    <source>
        <dbReference type="EnsemblPlants" id="cds.evm.model.04.132"/>
    </source>
</evidence>
<dbReference type="GO" id="GO:0016592">
    <property type="term" value="C:mediator complex"/>
    <property type="evidence" value="ECO:0007669"/>
    <property type="project" value="TreeGrafter"/>
</dbReference>
<evidence type="ECO:0000256" key="4">
    <source>
        <dbReference type="ARBA" id="ARBA00023163"/>
    </source>
</evidence>
<feature type="region of interest" description="Disordered" evidence="6">
    <location>
        <begin position="1293"/>
        <end position="1326"/>
    </location>
</feature>
<feature type="compositionally biased region" description="Polar residues" evidence="6">
    <location>
        <begin position="1306"/>
        <end position="1326"/>
    </location>
</feature>
<comment type="subcellular location">
    <subcellularLocation>
        <location evidence="1">Nucleus</location>
    </subcellularLocation>
</comment>
<evidence type="ECO:0000256" key="3">
    <source>
        <dbReference type="ARBA" id="ARBA00023015"/>
    </source>
</evidence>
<comment type="similarity">
    <text evidence="2">Belongs to the Mediator complex subunit 23 family.</text>
</comment>
<feature type="compositionally biased region" description="Low complexity" evidence="6">
    <location>
        <begin position="1293"/>
        <end position="1305"/>
    </location>
</feature>
<dbReference type="PANTHER" id="PTHR12691">
    <property type="entry name" value="MEDIATOR OF RNA POLYMERASE II TRANSCRIPTION SUBUNIT 23"/>
    <property type="match status" value="1"/>
</dbReference>
<dbReference type="EMBL" id="UZAU01000358">
    <property type="status" value="NOT_ANNOTATED_CDS"/>
    <property type="molecule type" value="Genomic_DNA"/>
</dbReference>
<dbReference type="GO" id="GO:0006357">
    <property type="term" value="P:regulation of transcription by RNA polymerase II"/>
    <property type="evidence" value="ECO:0007669"/>
    <property type="project" value="TreeGrafter"/>
</dbReference>
<dbReference type="InterPro" id="IPR021629">
    <property type="entry name" value="Mediator_Med23"/>
</dbReference>
<keyword evidence="4" id="KW-0804">Transcription</keyword>
<feature type="region of interest" description="Disordered" evidence="6">
    <location>
        <begin position="1386"/>
        <end position="1419"/>
    </location>
</feature>
<dbReference type="GO" id="GO:0005667">
    <property type="term" value="C:transcription regulator complex"/>
    <property type="evidence" value="ECO:0007669"/>
    <property type="project" value="TreeGrafter"/>
</dbReference>
<evidence type="ECO:0000256" key="5">
    <source>
        <dbReference type="ARBA" id="ARBA00023242"/>
    </source>
</evidence>
<evidence type="ECO:0008006" key="9">
    <source>
        <dbReference type="Google" id="ProtNLM"/>
    </source>
</evidence>
<evidence type="ECO:0000256" key="2">
    <source>
        <dbReference type="ARBA" id="ARBA00010222"/>
    </source>
</evidence>
<keyword evidence="8" id="KW-1185">Reference proteome</keyword>
<protein>
    <recommendedName>
        <fullName evidence="9">Mediator of RNA polymerase II transcription subunit 23</fullName>
    </recommendedName>
</protein>
<reference evidence="7" key="2">
    <citation type="submission" date="2021-03" db="UniProtKB">
        <authorList>
            <consortium name="EnsemblPlants"/>
        </authorList>
    </citation>
    <scope>IDENTIFICATION</scope>
</reference>
<dbReference type="EnsemblPlants" id="evm.model.04.132">
    <property type="protein sequence ID" value="cds.evm.model.04.132"/>
    <property type="gene ID" value="evm.TU.04.132"/>
</dbReference>
<accession>A0A803PCL5</accession>
<reference evidence="7" key="1">
    <citation type="submission" date="2018-11" db="EMBL/GenBank/DDBJ databases">
        <authorList>
            <person name="Grassa J C."/>
        </authorList>
    </citation>
    <scope>NUCLEOTIDE SEQUENCE [LARGE SCALE GENOMIC DNA]</scope>
</reference>
<keyword evidence="5" id="KW-0539">Nucleus</keyword>
<dbReference type="PANTHER" id="PTHR12691:SF10">
    <property type="entry name" value="MEDIATOR OF RNA POLYMERASE II TRANSCRIPTION SUBUNIT 23"/>
    <property type="match status" value="1"/>
</dbReference>
<dbReference type="GO" id="GO:0010628">
    <property type="term" value="P:positive regulation of gene expression"/>
    <property type="evidence" value="ECO:0007669"/>
    <property type="project" value="TreeGrafter"/>
</dbReference>
<evidence type="ECO:0000256" key="1">
    <source>
        <dbReference type="ARBA" id="ARBA00004123"/>
    </source>
</evidence>